<dbReference type="EMBL" id="JAXUIA010000013">
    <property type="protein sequence ID" value="MEA0977884.1"/>
    <property type="molecule type" value="Genomic_DNA"/>
</dbReference>
<dbReference type="InterPro" id="IPR051531">
    <property type="entry name" value="N-acetyltransferase"/>
</dbReference>
<evidence type="ECO:0000313" key="5">
    <source>
        <dbReference type="Proteomes" id="UP001289615"/>
    </source>
</evidence>
<dbReference type="PROSITE" id="PS51186">
    <property type="entry name" value="GNAT"/>
    <property type="match status" value="1"/>
</dbReference>
<evidence type="ECO:0000259" key="1">
    <source>
        <dbReference type="PROSITE" id="PS51186"/>
    </source>
</evidence>
<dbReference type="Pfam" id="PF13302">
    <property type="entry name" value="Acetyltransf_3"/>
    <property type="match status" value="1"/>
</dbReference>
<dbReference type="InterPro" id="IPR016181">
    <property type="entry name" value="Acyl_CoA_acyltransferase"/>
</dbReference>
<dbReference type="AlphaFoldDB" id="A0AAJ5RTF9"/>
<feature type="domain" description="N-acetyltransferase" evidence="1">
    <location>
        <begin position="9"/>
        <end position="168"/>
    </location>
</feature>
<sequence length="168" mass="19835">MLEIQTERLRLIPLNAKYLQLLIERGEQMAKELSLSKFEEILDDELKQALHFRLFKVLEDEQNYLWHTNWLLVLKEQNCAIGGIMLKGMPNERLEVIIGYYTFPSFQGCGYMTETIIALKNWLLSQPNVKYVIADTEKDNKASHRVLEKAGATLYKETESFFFWRFLH</sequence>
<dbReference type="Gene3D" id="3.40.630.30">
    <property type="match status" value="1"/>
</dbReference>
<dbReference type="GO" id="GO:0016747">
    <property type="term" value="F:acyltransferase activity, transferring groups other than amino-acyl groups"/>
    <property type="evidence" value="ECO:0007669"/>
    <property type="project" value="InterPro"/>
</dbReference>
<dbReference type="PANTHER" id="PTHR43792:SF13">
    <property type="entry name" value="ACETYLTRANSFERASE"/>
    <property type="match status" value="1"/>
</dbReference>
<dbReference type="RefSeq" id="WP_274796171.1">
    <property type="nucleotide sequence ID" value="NZ_CP113527.1"/>
</dbReference>
<evidence type="ECO:0000313" key="4">
    <source>
        <dbReference type="Proteomes" id="UP001219585"/>
    </source>
</evidence>
<dbReference type="EMBL" id="CP113527">
    <property type="protein sequence ID" value="WDV08000.1"/>
    <property type="molecule type" value="Genomic_DNA"/>
</dbReference>
<gene>
    <name evidence="3" type="ORF">OU989_05805</name>
    <name evidence="2" type="ORF">U6C28_16370</name>
</gene>
<reference evidence="3" key="1">
    <citation type="submission" date="2022-11" db="EMBL/GenBank/DDBJ databases">
        <title>Lysinibacillus irui.</title>
        <authorList>
            <person name="Akintayo S.O."/>
        </authorList>
    </citation>
    <scope>NUCLEOTIDE SEQUENCE</scope>
    <source>
        <strain evidence="3">IRB4-01</strain>
    </source>
</reference>
<organism evidence="3 4">
    <name type="scientific">Lysinibacillus irui</name>
    <dbReference type="NCBI Taxonomy" id="2998077"/>
    <lineage>
        <taxon>Bacteria</taxon>
        <taxon>Bacillati</taxon>
        <taxon>Bacillota</taxon>
        <taxon>Bacilli</taxon>
        <taxon>Bacillales</taxon>
        <taxon>Bacillaceae</taxon>
        <taxon>Lysinibacillus</taxon>
    </lineage>
</organism>
<dbReference type="PANTHER" id="PTHR43792">
    <property type="entry name" value="GNAT FAMILY, PUTATIVE (AFU_ORTHOLOGUE AFUA_3G00765)-RELATED-RELATED"/>
    <property type="match status" value="1"/>
</dbReference>
<reference evidence="2 5" key="2">
    <citation type="submission" date="2023-12" db="EMBL/GenBank/DDBJ databases">
        <title>Genome comparison identifies genes involved in endophytic behavior of Lysinibacillus irui and provides insights into its role as a plant-growth promoting bacterium.</title>
        <authorList>
            <person name="Hilario S."/>
            <person name="Matos I."/>
            <person name="Goncalves M.F.M."/>
            <person name="Pardo C.A."/>
            <person name="Santos M.J."/>
        </authorList>
    </citation>
    <scope>NUCLEOTIDE SEQUENCE [LARGE SCALE GENOMIC DNA]</scope>
    <source>
        <strain evidence="2 5">B3</strain>
    </source>
</reference>
<name>A0AAJ5RTF9_9BACI</name>
<keyword evidence="5" id="KW-1185">Reference proteome</keyword>
<dbReference type="Proteomes" id="UP001289615">
    <property type="component" value="Unassembled WGS sequence"/>
</dbReference>
<dbReference type="SUPFAM" id="SSF55729">
    <property type="entry name" value="Acyl-CoA N-acyltransferases (Nat)"/>
    <property type="match status" value="1"/>
</dbReference>
<evidence type="ECO:0000313" key="3">
    <source>
        <dbReference type="EMBL" id="WDV08000.1"/>
    </source>
</evidence>
<dbReference type="Proteomes" id="UP001219585">
    <property type="component" value="Chromosome"/>
</dbReference>
<dbReference type="InterPro" id="IPR000182">
    <property type="entry name" value="GNAT_dom"/>
</dbReference>
<accession>A0AAJ5RTF9</accession>
<dbReference type="KEGG" id="liu:OU989_05805"/>
<evidence type="ECO:0000313" key="2">
    <source>
        <dbReference type="EMBL" id="MEA0977884.1"/>
    </source>
</evidence>
<protein>
    <submittedName>
        <fullName evidence="3">GNAT family N-acetyltransferase</fullName>
    </submittedName>
</protein>
<proteinExistence type="predicted"/>